<dbReference type="EMBL" id="CAJOBS010000542">
    <property type="protein sequence ID" value="CAF4598602.1"/>
    <property type="molecule type" value="Genomic_DNA"/>
</dbReference>
<dbReference type="Proteomes" id="UP000663862">
    <property type="component" value="Unassembled WGS sequence"/>
</dbReference>
<gene>
    <name evidence="2" type="ORF">TOA249_LOCUS10445</name>
    <name evidence="1" type="ORF">TSG867_LOCUS11883</name>
</gene>
<evidence type="ECO:0000313" key="3">
    <source>
        <dbReference type="Proteomes" id="UP000663838"/>
    </source>
</evidence>
<organism evidence="2 3">
    <name type="scientific">Rotaria socialis</name>
    <dbReference type="NCBI Taxonomy" id="392032"/>
    <lineage>
        <taxon>Eukaryota</taxon>
        <taxon>Metazoa</taxon>
        <taxon>Spiralia</taxon>
        <taxon>Gnathifera</taxon>
        <taxon>Rotifera</taxon>
        <taxon>Eurotatoria</taxon>
        <taxon>Bdelloidea</taxon>
        <taxon>Philodinida</taxon>
        <taxon>Philodinidae</taxon>
        <taxon>Rotaria</taxon>
    </lineage>
</organism>
<proteinExistence type="predicted"/>
<dbReference type="AlphaFoldDB" id="A0A821C888"/>
<comment type="caution">
    <text evidence="2">The sequence shown here is derived from an EMBL/GenBank/DDBJ whole genome shotgun (WGS) entry which is preliminary data.</text>
</comment>
<dbReference type="EMBL" id="CAJOBQ010000584">
    <property type="protein sequence ID" value="CAF4385394.1"/>
    <property type="molecule type" value="Genomic_DNA"/>
</dbReference>
<accession>A0A821C888</accession>
<sequence>MSFCASSNVSHVLFALPSQFGWLFRSNRLLTNVKSKLDHLPSSVEKTKNTNLHETIKNQRKFSPFRILLESDRSAKSKDLPETVNKSLKVLMSFRFDWLSFIEKVWTRLTCNYEARVYAQYTLDTMGESKLVVLKNLAEAITNASLHRCDHLSNI</sequence>
<protein>
    <submittedName>
        <fullName evidence="2">Uncharacterized protein</fullName>
    </submittedName>
</protein>
<name>A0A821C888_9BILA</name>
<dbReference type="Proteomes" id="UP000663838">
    <property type="component" value="Unassembled WGS sequence"/>
</dbReference>
<reference evidence="2" key="1">
    <citation type="submission" date="2021-02" db="EMBL/GenBank/DDBJ databases">
        <authorList>
            <person name="Nowell W R."/>
        </authorList>
    </citation>
    <scope>NUCLEOTIDE SEQUENCE</scope>
</reference>
<evidence type="ECO:0000313" key="1">
    <source>
        <dbReference type="EMBL" id="CAF4385394.1"/>
    </source>
</evidence>
<evidence type="ECO:0000313" key="2">
    <source>
        <dbReference type="EMBL" id="CAF4598602.1"/>
    </source>
</evidence>